<accession>A0A8T4IY84</accession>
<evidence type="ECO:0000313" key="3">
    <source>
        <dbReference type="Proteomes" id="UP000675554"/>
    </source>
</evidence>
<feature type="non-terminal residue" evidence="2">
    <location>
        <position position="92"/>
    </location>
</feature>
<name>A0A8T4IY84_9ACTN</name>
<protein>
    <submittedName>
        <fullName evidence="2">Uncharacterized protein</fullName>
    </submittedName>
</protein>
<organism evidence="2 3">
    <name type="scientific">Streptomyces daliensis</name>
    <dbReference type="NCBI Taxonomy" id="299421"/>
    <lineage>
        <taxon>Bacteria</taxon>
        <taxon>Bacillati</taxon>
        <taxon>Actinomycetota</taxon>
        <taxon>Actinomycetes</taxon>
        <taxon>Kitasatosporales</taxon>
        <taxon>Streptomycetaceae</taxon>
        <taxon>Streptomyces</taxon>
    </lineage>
</organism>
<evidence type="ECO:0000313" key="2">
    <source>
        <dbReference type="EMBL" id="MBR7677316.1"/>
    </source>
</evidence>
<dbReference type="EMBL" id="JAGSMN010000890">
    <property type="protein sequence ID" value="MBR7677316.1"/>
    <property type="molecule type" value="Genomic_DNA"/>
</dbReference>
<comment type="caution">
    <text evidence="2">The sequence shown here is derived from an EMBL/GenBank/DDBJ whole genome shotgun (WGS) entry which is preliminary data.</text>
</comment>
<reference evidence="2" key="1">
    <citation type="submission" date="2021-04" db="EMBL/GenBank/DDBJ databases">
        <title>Sequencing of actinobacteria type strains.</title>
        <authorList>
            <person name="Nguyen G.-S."/>
            <person name="Wentzel A."/>
        </authorList>
    </citation>
    <scope>NUCLEOTIDE SEQUENCE</scope>
    <source>
        <strain evidence="2">DSM 42095</strain>
    </source>
</reference>
<feature type="region of interest" description="Disordered" evidence="1">
    <location>
        <begin position="1"/>
        <end position="23"/>
    </location>
</feature>
<dbReference type="AlphaFoldDB" id="A0A8T4IY84"/>
<proteinExistence type="predicted"/>
<dbReference type="Proteomes" id="UP000675554">
    <property type="component" value="Unassembled WGS sequence"/>
</dbReference>
<sequence length="92" mass="9622">MGAVAVSVRARRTPRPPFTAPGGLPGRLPGGYLGVPVPGSGRGLWEVTAAGRGGRLGGSLRIRTTSSARRRRGHRRALTFLSDVSVRRPGVP</sequence>
<gene>
    <name evidence="2" type="ORF">KDA82_30865</name>
</gene>
<keyword evidence="3" id="KW-1185">Reference proteome</keyword>
<evidence type="ECO:0000256" key="1">
    <source>
        <dbReference type="SAM" id="MobiDB-lite"/>
    </source>
</evidence>